<organism evidence="2 3">
    <name type="scientific">Ambispora leptoticha</name>
    <dbReference type="NCBI Taxonomy" id="144679"/>
    <lineage>
        <taxon>Eukaryota</taxon>
        <taxon>Fungi</taxon>
        <taxon>Fungi incertae sedis</taxon>
        <taxon>Mucoromycota</taxon>
        <taxon>Glomeromycotina</taxon>
        <taxon>Glomeromycetes</taxon>
        <taxon>Archaeosporales</taxon>
        <taxon>Ambisporaceae</taxon>
        <taxon>Ambispora</taxon>
    </lineage>
</organism>
<keyword evidence="3" id="KW-1185">Reference proteome</keyword>
<evidence type="ECO:0000256" key="1">
    <source>
        <dbReference type="SAM" id="MobiDB-lite"/>
    </source>
</evidence>
<dbReference type="OrthoDB" id="2420613at2759"/>
<name>A0A9N9FN93_9GLOM</name>
<protein>
    <submittedName>
        <fullName evidence="2">7786_t:CDS:1</fullName>
    </submittedName>
</protein>
<evidence type="ECO:0000313" key="2">
    <source>
        <dbReference type="EMBL" id="CAG8549437.1"/>
    </source>
</evidence>
<gene>
    <name evidence="2" type="ORF">ALEPTO_LOCUS5803</name>
</gene>
<evidence type="ECO:0000313" key="3">
    <source>
        <dbReference type="Proteomes" id="UP000789508"/>
    </source>
</evidence>
<dbReference type="Proteomes" id="UP000789508">
    <property type="component" value="Unassembled WGS sequence"/>
</dbReference>
<reference evidence="2" key="1">
    <citation type="submission" date="2021-06" db="EMBL/GenBank/DDBJ databases">
        <authorList>
            <person name="Kallberg Y."/>
            <person name="Tangrot J."/>
            <person name="Rosling A."/>
        </authorList>
    </citation>
    <scope>NUCLEOTIDE SEQUENCE</scope>
    <source>
        <strain evidence="2">FL130A</strain>
    </source>
</reference>
<proteinExistence type="predicted"/>
<accession>A0A9N9FN93</accession>
<feature type="region of interest" description="Disordered" evidence="1">
    <location>
        <begin position="79"/>
        <end position="104"/>
    </location>
</feature>
<dbReference type="AlphaFoldDB" id="A0A9N9FN93"/>
<dbReference type="EMBL" id="CAJVPS010001754">
    <property type="protein sequence ID" value="CAG8549437.1"/>
    <property type="molecule type" value="Genomic_DNA"/>
</dbReference>
<sequence length="123" mass="14083">MSHVNNKALVYDTLKTLGRSTKVLPTNQERSTDFFTQDYEEDEIYAPDSFSKFFGDFIIEEDVEDAIKRLQSEIQAKIEETRAMSDDSSNSSLSDEEELNTAKVTGKKNQTIIKVFKKMLKLS</sequence>
<comment type="caution">
    <text evidence="2">The sequence shown here is derived from an EMBL/GenBank/DDBJ whole genome shotgun (WGS) entry which is preliminary data.</text>
</comment>